<evidence type="ECO:0000313" key="2">
    <source>
        <dbReference type="EMBL" id="MBB3940799.1"/>
    </source>
</evidence>
<gene>
    <name evidence="2" type="ORF">GGR39_002462</name>
</gene>
<evidence type="ECO:0000256" key="1">
    <source>
        <dbReference type="SAM" id="MobiDB-lite"/>
    </source>
</evidence>
<protein>
    <submittedName>
        <fullName evidence="2">Uncharacterized protein</fullName>
    </submittedName>
</protein>
<feature type="region of interest" description="Disordered" evidence="1">
    <location>
        <begin position="19"/>
        <end position="38"/>
    </location>
</feature>
<accession>A0A7W6FYS2</accession>
<dbReference type="Proteomes" id="UP000561459">
    <property type="component" value="Unassembled WGS sequence"/>
</dbReference>
<sequence length="38" mass="4162">MLTLVIPMVALLGYAWTDGGRQPMRDIVQPLPVPRAGK</sequence>
<comment type="caution">
    <text evidence="2">The sequence shown here is derived from an EMBL/GenBank/DDBJ whole genome shotgun (WGS) entry which is preliminary data.</text>
</comment>
<keyword evidence="3" id="KW-1185">Reference proteome</keyword>
<proteinExistence type="predicted"/>
<organism evidence="2 3">
    <name type="scientific">Novosphingobium fluoreni</name>
    <dbReference type="NCBI Taxonomy" id="1391222"/>
    <lineage>
        <taxon>Bacteria</taxon>
        <taxon>Pseudomonadati</taxon>
        <taxon>Pseudomonadota</taxon>
        <taxon>Alphaproteobacteria</taxon>
        <taxon>Sphingomonadales</taxon>
        <taxon>Sphingomonadaceae</taxon>
        <taxon>Novosphingobium</taxon>
    </lineage>
</organism>
<reference evidence="2 3" key="1">
    <citation type="submission" date="2020-08" db="EMBL/GenBank/DDBJ databases">
        <title>Genomic Encyclopedia of Type Strains, Phase IV (KMG-IV): sequencing the most valuable type-strain genomes for metagenomic binning, comparative biology and taxonomic classification.</title>
        <authorList>
            <person name="Goeker M."/>
        </authorList>
    </citation>
    <scope>NUCLEOTIDE SEQUENCE [LARGE SCALE GENOMIC DNA]</scope>
    <source>
        <strain evidence="2 3">DSM 27568</strain>
    </source>
</reference>
<dbReference type="AlphaFoldDB" id="A0A7W6FYS2"/>
<dbReference type="EMBL" id="JACIDY010000006">
    <property type="protein sequence ID" value="MBB3940799.1"/>
    <property type="molecule type" value="Genomic_DNA"/>
</dbReference>
<name>A0A7W6FYS2_9SPHN</name>
<evidence type="ECO:0000313" key="3">
    <source>
        <dbReference type="Proteomes" id="UP000561459"/>
    </source>
</evidence>